<gene>
    <name evidence="7" type="primary">LOC111275907</name>
</gene>
<dbReference type="Proteomes" id="UP000515121">
    <property type="component" value="Unplaced"/>
</dbReference>
<evidence type="ECO:0000256" key="1">
    <source>
        <dbReference type="ARBA" id="ARBA00022729"/>
    </source>
</evidence>
<evidence type="ECO:0000313" key="6">
    <source>
        <dbReference type="Proteomes" id="UP000515121"/>
    </source>
</evidence>
<dbReference type="GeneID" id="111275907"/>
<dbReference type="PROSITE" id="PS50927">
    <property type="entry name" value="BULB_LECTIN"/>
    <property type="match status" value="1"/>
</dbReference>
<feature type="signal peptide" evidence="4">
    <location>
        <begin position="1"/>
        <end position="27"/>
    </location>
</feature>
<feature type="domain" description="Bulb-type lectin" evidence="5">
    <location>
        <begin position="42"/>
        <end position="163"/>
    </location>
</feature>
<name>A0A6P5WMB9_DURZI</name>
<dbReference type="PANTHER" id="PTHR32444:SF10">
    <property type="entry name" value="CURCULIN-LIKE (MANNOSE-BINDING) LECTIN FAMILY PROTEIN-RELATED"/>
    <property type="match status" value="1"/>
</dbReference>
<dbReference type="CDD" id="cd01098">
    <property type="entry name" value="PAN_AP_plant"/>
    <property type="match status" value="1"/>
</dbReference>
<dbReference type="SUPFAM" id="SSF51110">
    <property type="entry name" value="alpha-D-mannose-specific plant lectins"/>
    <property type="match status" value="1"/>
</dbReference>
<evidence type="ECO:0000256" key="4">
    <source>
        <dbReference type="SAM" id="SignalP"/>
    </source>
</evidence>
<dbReference type="InterPro" id="IPR035446">
    <property type="entry name" value="SLSG/EP1"/>
</dbReference>
<feature type="chain" id="PRO_5028204537" evidence="4">
    <location>
        <begin position="28"/>
        <end position="443"/>
    </location>
</feature>
<proteinExistence type="predicted"/>
<evidence type="ECO:0000256" key="2">
    <source>
        <dbReference type="ARBA" id="ARBA00023157"/>
    </source>
</evidence>
<accession>A0A6P5WMB9</accession>
<evidence type="ECO:0000313" key="7">
    <source>
        <dbReference type="RefSeq" id="XP_022717270.1"/>
    </source>
</evidence>
<protein>
    <submittedName>
        <fullName evidence="7">Epidermis-specific secreted glycoprotein EP1-like</fullName>
    </submittedName>
</protein>
<dbReference type="CDD" id="cd00028">
    <property type="entry name" value="B_lectin"/>
    <property type="match status" value="1"/>
</dbReference>
<dbReference type="KEGG" id="dzi:111275907"/>
<dbReference type="InterPro" id="IPR036426">
    <property type="entry name" value="Bulb-type_lectin_dom_sf"/>
</dbReference>
<reference evidence="7" key="1">
    <citation type="submission" date="2025-08" db="UniProtKB">
        <authorList>
            <consortium name="RefSeq"/>
        </authorList>
    </citation>
    <scope>IDENTIFICATION</scope>
    <source>
        <tissue evidence="7">Fruit stalk</tissue>
    </source>
</reference>
<evidence type="ECO:0000256" key="3">
    <source>
        <dbReference type="ARBA" id="ARBA00023180"/>
    </source>
</evidence>
<dbReference type="Pfam" id="PF01453">
    <property type="entry name" value="B_lectin"/>
    <property type="match status" value="1"/>
</dbReference>
<organism evidence="6 7">
    <name type="scientific">Durio zibethinus</name>
    <name type="common">Durian</name>
    <dbReference type="NCBI Taxonomy" id="66656"/>
    <lineage>
        <taxon>Eukaryota</taxon>
        <taxon>Viridiplantae</taxon>
        <taxon>Streptophyta</taxon>
        <taxon>Embryophyta</taxon>
        <taxon>Tracheophyta</taxon>
        <taxon>Spermatophyta</taxon>
        <taxon>Magnoliopsida</taxon>
        <taxon>eudicotyledons</taxon>
        <taxon>Gunneridae</taxon>
        <taxon>Pentapetalae</taxon>
        <taxon>rosids</taxon>
        <taxon>malvids</taxon>
        <taxon>Malvales</taxon>
        <taxon>Malvaceae</taxon>
        <taxon>Helicteroideae</taxon>
        <taxon>Durio</taxon>
    </lineage>
</organism>
<dbReference type="PANTHER" id="PTHR32444">
    <property type="entry name" value="BULB-TYPE LECTIN DOMAIN-CONTAINING PROTEIN"/>
    <property type="match status" value="1"/>
</dbReference>
<dbReference type="Gene3D" id="2.90.10.10">
    <property type="entry name" value="Bulb-type lectin domain"/>
    <property type="match status" value="1"/>
</dbReference>
<dbReference type="PIRSF" id="PIRSF002686">
    <property type="entry name" value="SLG"/>
    <property type="match status" value="1"/>
</dbReference>
<dbReference type="InterPro" id="IPR001480">
    <property type="entry name" value="Bulb-type_lectin_dom"/>
</dbReference>
<keyword evidence="1 4" id="KW-0732">Signal</keyword>
<dbReference type="SMART" id="SM00108">
    <property type="entry name" value="B_lectin"/>
    <property type="match status" value="1"/>
</dbReference>
<keyword evidence="6" id="KW-1185">Reference proteome</keyword>
<dbReference type="RefSeq" id="XP_022717270.1">
    <property type="nucleotide sequence ID" value="XM_022861535.1"/>
</dbReference>
<keyword evidence="3" id="KW-0325">Glycoprotein</keyword>
<dbReference type="GO" id="GO:0009505">
    <property type="term" value="C:plant-type cell wall"/>
    <property type="evidence" value="ECO:0007669"/>
    <property type="project" value="TreeGrafter"/>
</dbReference>
<evidence type="ECO:0000259" key="5">
    <source>
        <dbReference type="PROSITE" id="PS50927"/>
    </source>
</evidence>
<dbReference type="AlphaFoldDB" id="A0A6P5WMB9"/>
<sequence length="443" mass="49267">MSISPSFTMSLLSLVSFFLLFSFNVRAAVPPSATFKFVNDGEFGPFVVEYLGDYRVLSIANAPFQLAFYNTTPNAFTLALRMATTRSESLFRWVWEANRGNPVRENATFSLRTDGNLVLADADGRIAWQSNTANKGVVGFKLLSNGNMVLHDSKGKFIWQSFDHPTDTLLVGQSLRVGGPTKLVSRASAQNNVDGPYSLVMEPKGLVLQYKGSNSPKPLVYFKSSVWPSSQDGTLQSVILNVESTNDGFAYNILLDYTVANSSFGTGNLILTRPKYNSTLSILRLGIDGNLRVFTYNDKVDSQAWEETFTLFSRDSIWGSECELPERCGNFGLCEENQCVACPSPNGLLGWSKYCQPEKLTSCRPNDSGYYKLEGVNHFMSQYNEGQRPMKESDCGRKCTSDCKCLGYFYHREASKCWTANELKTLAKTSNSSHVGFIKTPKK</sequence>
<dbReference type="OrthoDB" id="1884773at2759"/>
<keyword evidence="2" id="KW-1015">Disulfide bond</keyword>